<reference evidence="2" key="2">
    <citation type="journal article" date="2024" name="Plant">
        <title>Genomic evolution and insights into agronomic trait innovations of Sesamum species.</title>
        <authorList>
            <person name="Miao H."/>
            <person name="Wang L."/>
            <person name="Qu L."/>
            <person name="Liu H."/>
            <person name="Sun Y."/>
            <person name="Le M."/>
            <person name="Wang Q."/>
            <person name="Wei S."/>
            <person name="Zheng Y."/>
            <person name="Lin W."/>
            <person name="Duan Y."/>
            <person name="Cao H."/>
            <person name="Xiong S."/>
            <person name="Wang X."/>
            <person name="Wei L."/>
            <person name="Li C."/>
            <person name="Ma Q."/>
            <person name="Ju M."/>
            <person name="Zhao R."/>
            <person name="Li G."/>
            <person name="Mu C."/>
            <person name="Tian Q."/>
            <person name="Mei H."/>
            <person name="Zhang T."/>
            <person name="Gao T."/>
            <person name="Zhang H."/>
        </authorList>
    </citation>
    <scope>NUCLEOTIDE SEQUENCE</scope>
    <source>
        <strain evidence="2">G02</strain>
    </source>
</reference>
<proteinExistence type="predicted"/>
<protein>
    <submittedName>
        <fullName evidence="2">Uncharacterized protein</fullName>
    </submittedName>
</protein>
<dbReference type="AlphaFoldDB" id="A0AAW2VP78"/>
<sequence length="87" mass="9473">MAAVLAELRPPASDWGVELKQLAEGPPFCVAMRALNSVPAVEGKTDTDNQYQTRTETESIGKRGKENKEKGCESWSPVPVAVNWSRG</sequence>
<name>A0AAW2VP78_SESRA</name>
<evidence type="ECO:0000313" key="2">
    <source>
        <dbReference type="EMBL" id="KAL0430784.1"/>
    </source>
</evidence>
<feature type="region of interest" description="Disordered" evidence="1">
    <location>
        <begin position="41"/>
        <end position="74"/>
    </location>
</feature>
<accession>A0AAW2VP78</accession>
<evidence type="ECO:0000256" key="1">
    <source>
        <dbReference type="SAM" id="MobiDB-lite"/>
    </source>
</evidence>
<organism evidence="2">
    <name type="scientific">Sesamum radiatum</name>
    <name type="common">Black benniseed</name>
    <dbReference type="NCBI Taxonomy" id="300843"/>
    <lineage>
        <taxon>Eukaryota</taxon>
        <taxon>Viridiplantae</taxon>
        <taxon>Streptophyta</taxon>
        <taxon>Embryophyta</taxon>
        <taxon>Tracheophyta</taxon>
        <taxon>Spermatophyta</taxon>
        <taxon>Magnoliopsida</taxon>
        <taxon>eudicotyledons</taxon>
        <taxon>Gunneridae</taxon>
        <taxon>Pentapetalae</taxon>
        <taxon>asterids</taxon>
        <taxon>lamiids</taxon>
        <taxon>Lamiales</taxon>
        <taxon>Pedaliaceae</taxon>
        <taxon>Sesamum</taxon>
    </lineage>
</organism>
<feature type="compositionally biased region" description="Basic and acidic residues" evidence="1">
    <location>
        <begin position="55"/>
        <end position="72"/>
    </location>
</feature>
<gene>
    <name evidence="2" type="ORF">Sradi_0704400</name>
</gene>
<comment type="caution">
    <text evidence="2">The sequence shown here is derived from an EMBL/GenBank/DDBJ whole genome shotgun (WGS) entry which is preliminary data.</text>
</comment>
<reference evidence="2" key="1">
    <citation type="submission" date="2020-06" db="EMBL/GenBank/DDBJ databases">
        <authorList>
            <person name="Li T."/>
            <person name="Hu X."/>
            <person name="Zhang T."/>
            <person name="Song X."/>
            <person name="Zhang H."/>
            <person name="Dai N."/>
            <person name="Sheng W."/>
            <person name="Hou X."/>
            <person name="Wei L."/>
        </authorList>
    </citation>
    <scope>NUCLEOTIDE SEQUENCE</scope>
    <source>
        <strain evidence="2">G02</strain>
        <tissue evidence="2">Leaf</tissue>
    </source>
</reference>
<dbReference type="EMBL" id="JACGWJ010000003">
    <property type="protein sequence ID" value="KAL0430784.1"/>
    <property type="molecule type" value="Genomic_DNA"/>
</dbReference>